<dbReference type="AlphaFoldDB" id="A0A2G9YRP5"/>
<proteinExistence type="predicted"/>
<dbReference type="PIRSF" id="PIRSF004555">
    <property type="entry name" value="UCP004555"/>
    <property type="match status" value="1"/>
</dbReference>
<dbReference type="Proteomes" id="UP000231567">
    <property type="component" value="Unassembled WGS sequence"/>
</dbReference>
<accession>A0A2G9YRP5</accession>
<evidence type="ECO:0000313" key="1">
    <source>
        <dbReference type="EMBL" id="PIP21910.1"/>
    </source>
</evidence>
<dbReference type="SUPFAM" id="SSF82607">
    <property type="entry name" value="YbaB-like"/>
    <property type="match status" value="1"/>
</dbReference>
<name>A0A2G9YRP5_9BACT</name>
<sequence length="101" mass="11505">MLDKFKQLYQLRKQAKDVQRQLEQTEVEAKSNDGSVRVVFNGQQKIVELELSADSLRPENKAHLEKTLKETITQSISQTQKVAAERSKEMMKGMGLDLPGM</sequence>
<dbReference type="Gene3D" id="3.30.1310.10">
    <property type="entry name" value="Nucleoid-associated protein YbaB-like domain"/>
    <property type="match status" value="1"/>
</dbReference>
<dbReference type="EMBL" id="PCRM01000008">
    <property type="protein sequence ID" value="PIP21910.1"/>
    <property type="molecule type" value="Genomic_DNA"/>
</dbReference>
<reference evidence="1 2" key="1">
    <citation type="submission" date="2017-09" db="EMBL/GenBank/DDBJ databases">
        <title>Depth-based differentiation of microbial function through sediment-hosted aquifers and enrichment of novel symbionts in the deep terrestrial subsurface.</title>
        <authorList>
            <person name="Probst A.J."/>
            <person name="Ladd B."/>
            <person name="Jarett J.K."/>
            <person name="Geller-Mcgrath D.E."/>
            <person name="Sieber C.M."/>
            <person name="Emerson J.B."/>
            <person name="Anantharaman K."/>
            <person name="Thomas B.C."/>
            <person name="Malmstrom R."/>
            <person name="Stieglmeier M."/>
            <person name="Klingl A."/>
            <person name="Woyke T."/>
            <person name="Ryan C.M."/>
            <person name="Banfield J.F."/>
        </authorList>
    </citation>
    <scope>NUCLEOTIDE SEQUENCE [LARGE SCALE GENOMIC DNA]</scope>
    <source>
        <strain evidence="1">CG23_combo_of_CG06-09_8_20_14_all_40_13</strain>
    </source>
</reference>
<comment type="caution">
    <text evidence="1">The sequence shown here is derived from an EMBL/GenBank/DDBJ whole genome shotgun (WGS) entry which is preliminary data.</text>
</comment>
<evidence type="ECO:0000313" key="2">
    <source>
        <dbReference type="Proteomes" id="UP000231567"/>
    </source>
</evidence>
<organism evidence="1 2">
    <name type="scientific">Candidatus Nealsonbacteria bacterium CG23_combo_of_CG06-09_8_20_14_all_40_13</name>
    <dbReference type="NCBI Taxonomy" id="1974724"/>
    <lineage>
        <taxon>Bacteria</taxon>
        <taxon>Candidatus Nealsoniibacteriota</taxon>
    </lineage>
</organism>
<gene>
    <name evidence="1" type="ORF">COX39_00350</name>
</gene>
<dbReference type="InterPro" id="IPR036894">
    <property type="entry name" value="YbaB-like_sf"/>
</dbReference>
<dbReference type="GO" id="GO:0003677">
    <property type="term" value="F:DNA binding"/>
    <property type="evidence" value="ECO:0007669"/>
    <property type="project" value="InterPro"/>
</dbReference>
<dbReference type="Pfam" id="PF02575">
    <property type="entry name" value="YbaB_DNA_bd"/>
    <property type="match status" value="1"/>
</dbReference>
<dbReference type="InterPro" id="IPR004401">
    <property type="entry name" value="YbaB/EbfC"/>
</dbReference>
<protein>
    <recommendedName>
        <fullName evidence="3">Nucleoid-associated protein</fullName>
    </recommendedName>
</protein>
<evidence type="ECO:0008006" key="3">
    <source>
        <dbReference type="Google" id="ProtNLM"/>
    </source>
</evidence>